<dbReference type="InterPro" id="IPR036875">
    <property type="entry name" value="Znf_CCHC_sf"/>
</dbReference>
<organism evidence="3 4">
    <name type="scientific">Perilla frutescens var. hirtella</name>
    <name type="common">Perilla citriodora</name>
    <name type="synonym">Perilla setoyensis</name>
    <dbReference type="NCBI Taxonomy" id="608512"/>
    <lineage>
        <taxon>Eukaryota</taxon>
        <taxon>Viridiplantae</taxon>
        <taxon>Streptophyta</taxon>
        <taxon>Embryophyta</taxon>
        <taxon>Tracheophyta</taxon>
        <taxon>Spermatophyta</taxon>
        <taxon>Magnoliopsida</taxon>
        <taxon>eudicotyledons</taxon>
        <taxon>Gunneridae</taxon>
        <taxon>Pentapetalae</taxon>
        <taxon>asterids</taxon>
        <taxon>lamiids</taxon>
        <taxon>Lamiales</taxon>
        <taxon>Lamiaceae</taxon>
        <taxon>Nepetoideae</taxon>
        <taxon>Elsholtzieae</taxon>
        <taxon>Perilla</taxon>
    </lineage>
</organism>
<evidence type="ECO:0008006" key="5">
    <source>
        <dbReference type="Google" id="ProtNLM"/>
    </source>
</evidence>
<accession>A0AAD4INP8</accession>
<feature type="region of interest" description="Disordered" evidence="2">
    <location>
        <begin position="423"/>
        <end position="474"/>
    </location>
</feature>
<feature type="compositionally biased region" description="Basic and acidic residues" evidence="2">
    <location>
        <begin position="465"/>
        <end position="474"/>
    </location>
</feature>
<evidence type="ECO:0000313" key="4">
    <source>
        <dbReference type="Proteomes" id="UP001190926"/>
    </source>
</evidence>
<comment type="caution">
    <text evidence="3">The sequence shown here is derived from an EMBL/GenBank/DDBJ whole genome shotgun (WGS) entry which is preliminary data.</text>
</comment>
<dbReference type="EMBL" id="SDAM02029575">
    <property type="protein sequence ID" value="KAH6755901.1"/>
    <property type="molecule type" value="Genomic_DNA"/>
</dbReference>
<name>A0AAD4INP8_PERFH</name>
<sequence length="474" mass="53803">MDTMKEGALMVRPPLLDSNNYAYWKARMIAFICSIDERAWKMVMEGWKPPTKTYDKGKTVLKPEEEWGDAEYQIMGLNTKAMNAIFSAVDMNVFKLISTCDKAKDACDILQTTFEGTNSVRTSRMQLLTTRFENLRMDEAEKLADFNAKICDITNESFVLGDAISEEKLVSAYKVTAIEEAKDVGKMKLQELMGSLRTFEMGLTEEETVKKKSIAFQVGSSADVPSNVPDKADIAESIATLSKNFSKFIKCYEKPSQNIPGKNRFSIPRRIKDENSNEEKHKEVKCRECDGYGHYQVECANFLKKKNKSYRSTLSESDDLDDSGSDEKCVSNHIAFMTYSVKESVPASVPDSEVEKISECSDDEEFTEKSVMDAYKKLHSSWLMMVKVNEDLLKENSNLLKERDNLSTRLNELQNELLQSRNCTQAQNGKSPQDHTGLRFNRSQTYDRFCQGQTSGTKDSIVPKSKAEPKNKQQ</sequence>
<feature type="compositionally biased region" description="Polar residues" evidence="2">
    <location>
        <begin position="441"/>
        <end position="458"/>
    </location>
</feature>
<dbReference type="PANTHER" id="PTHR35317:SF23">
    <property type="entry name" value="OS04G0629600 PROTEIN"/>
    <property type="match status" value="1"/>
</dbReference>
<proteinExistence type="predicted"/>
<evidence type="ECO:0000256" key="2">
    <source>
        <dbReference type="SAM" id="MobiDB-lite"/>
    </source>
</evidence>
<evidence type="ECO:0000256" key="1">
    <source>
        <dbReference type="SAM" id="Coils"/>
    </source>
</evidence>
<dbReference type="Proteomes" id="UP001190926">
    <property type="component" value="Unassembled WGS sequence"/>
</dbReference>
<dbReference type="GO" id="GO:0008270">
    <property type="term" value="F:zinc ion binding"/>
    <property type="evidence" value="ECO:0007669"/>
    <property type="project" value="InterPro"/>
</dbReference>
<keyword evidence="4" id="KW-1185">Reference proteome</keyword>
<dbReference type="PANTHER" id="PTHR35317">
    <property type="entry name" value="OS04G0629600 PROTEIN"/>
    <property type="match status" value="1"/>
</dbReference>
<dbReference type="AlphaFoldDB" id="A0AAD4INP8"/>
<keyword evidence="1" id="KW-0175">Coiled coil</keyword>
<reference evidence="3 4" key="1">
    <citation type="journal article" date="2021" name="Nat. Commun.">
        <title>Incipient diploidization of the medicinal plant Perilla within 10,000 years.</title>
        <authorList>
            <person name="Zhang Y."/>
            <person name="Shen Q."/>
            <person name="Leng L."/>
            <person name="Zhang D."/>
            <person name="Chen S."/>
            <person name="Shi Y."/>
            <person name="Ning Z."/>
            <person name="Chen S."/>
        </authorList>
    </citation>
    <scope>NUCLEOTIDE SEQUENCE [LARGE SCALE GENOMIC DNA]</scope>
    <source>
        <strain evidence="4">cv. PC099</strain>
    </source>
</reference>
<protein>
    <recommendedName>
        <fullName evidence="5">Gag-pol polyprotein</fullName>
    </recommendedName>
</protein>
<evidence type="ECO:0000313" key="3">
    <source>
        <dbReference type="EMBL" id="KAH6755901.1"/>
    </source>
</evidence>
<feature type="coiled-coil region" evidence="1">
    <location>
        <begin position="389"/>
        <end position="423"/>
    </location>
</feature>
<gene>
    <name evidence="3" type="ORF">C2S53_007158</name>
</gene>
<dbReference type="Pfam" id="PF14223">
    <property type="entry name" value="Retrotran_gag_2"/>
    <property type="match status" value="1"/>
</dbReference>
<dbReference type="SUPFAM" id="SSF57756">
    <property type="entry name" value="Retrovirus zinc finger-like domains"/>
    <property type="match status" value="1"/>
</dbReference>
<dbReference type="GO" id="GO:0003676">
    <property type="term" value="F:nucleic acid binding"/>
    <property type="evidence" value="ECO:0007669"/>
    <property type="project" value="InterPro"/>
</dbReference>